<dbReference type="OrthoDB" id="128994at2"/>
<keyword evidence="2" id="KW-1185">Reference proteome</keyword>
<sequence length="264" mass="31666">MSKVKFTKPPLQQVAFAVEFQELVDFSSVHFGLYWETIKDRFPETFDEYPIFDENEESSLPPLRRVIFMSENTSKAIHLQNNGFAYNWKKTNQIQYSNFETLFEEFEQEWQLFREWWTNLNPNKLDYQLVQDLNYRIHYVNLIDQNSGWLDSNNYSDVFSFLSKKLNKNFKFPEVFQSKLSFKMPNDLGVLEVLIQQLTKIKSEDDENDENEVDIVLFILQASSEGIIEFDLETWFKSAHEYILECFLNLTQDTVQEKWGMYYE</sequence>
<dbReference type="KEGG" id="cyj:Cyan7822_1854"/>
<reference evidence="2" key="1">
    <citation type="journal article" date="2011" name="MBio">
        <title>Novel metabolic attributes of the genus Cyanothece, comprising a group of unicellular nitrogen-fixing Cyanobacteria.</title>
        <authorList>
            <person name="Bandyopadhyay A."/>
            <person name="Elvitigala T."/>
            <person name="Welsh E."/>
            <person name="Stockel J."/>
            <person name="Liberton M."/>
            <person name="Min H."/>
            <person name="Sherman L.A."/>
            <person name="Pakrasi H.B."/>
        </authorList>
    </citation>
    <scope>NUCLEOTIDE SEQUENCE [LARGE SCALE GENOMIC DNA]</scope>
    <source>
        <strain evidence="2">PCC 7822</strain>
    </source>
</reference>
<evidence type="ECO:0008006" key="3">
    <source>
        <dbReference type="Google" id="ProtNLM"/>
    </source>
</evidence>
<evidence type="ECO:0000313" key="2">
    <source>
        <dbReference type="Proteomes" id="UP000008206"/>
    </source>
</evidence>
<dbReference type="HOGENOM" id="CLU_1096868_0_0_3"/>
<dbReference type="RefSeq" id="WP_013321945.1">
    <property type="nucleotide sequence ID" value="NC_014501.1"/>
</dbReference>
<dbReference type="NCBIfam" id="TIGR04255">
    <property type="entry name" value="sporadTIGR04255"/>
    <property type="match status" value="1"/>
</dbReference>
<proteinExistence type="predicted"/>
<protein>
    <recommendedName>
        <fullName evidence="3">TIGR04255 family protein</fullName>
    </recommendedName>
</protein>
<dbReference type="AlphaFoldDB" id="E0U9N8"/>
<dbReference type="eggNOG" id="ENOG503311P">
    <property type="taxonomic scope" value="Bacteria"/>
</dbReference>
<organism evidence="1 2">
    <name type="scientific">Gloeothece verrucosa (strain PCC 7822)</name>
    <name type="common">Cyanothece sp. (strain PCC 7822)</name>
    <dbReference type="NCBI Taxonomy" id="497965"/>
    <lineage>
        <taxon>Bacteria</taxon>
        <taxon>Bacillati</taxon>
        <taxon>Cyanobacteriota</taxon>
        <taxon>Cyanophyceae</taxon>
        <taxon>Oscillatoriophycideae</taxon>
        <taxon>Chroococcales</taxon>
        <taxon>Aphanothecaceae</taxon>
        <taxon>Gloeothece</taxon>
        <taxon>Gloeothece verrucosa</taxon>
    </lineage>
</organism>
<dbReference type="Proteomes" id="UP000008206">
    <property type="component" value="Chromosome"/>
</dbReference>
<name>E0U9N8_GLOV7</name>
<gene>
    <name evidence="1" type="ordered locus">Cyan7822_1854</name>
</gene>
<dbReference type="STRING" id="497965.Cyan7822_1854"/>
<dbReference type="InterPro" id="IPR026349">
    <property type="entry name" value="CHP04255"/>
</dbReference>
<evidence type="ECO:0000313" key="1">
    <source>
        <dbReference type="EMBL" id="ADN13839.1"/>
    </source>
</evidence>
<dbReference type="EMBL" id="CP002198">
    <property type="protein sequence ID" value="ADN13839.1"/>
    <property type="molecule type" value="Genomic_DNA"/>
</dbReference>
<accession>E0U9N8</accession>